<protein>
    <recommendedName>
        <fullName evidence="3">F-box domain-containing protein</fullName>
    </recommendedName>
</protein>
<dbReference type="Proteomes" id="UP000092666">
    <property type="component" value="Unassembled WGS sequence"/>
</dbReference>
<proteinExistence type="predicted"/>
<dbReference type="OrthoDB" id="2565055at2759"/>
<reference evidence="1 2" key="1">
    <citation type="submission" date="2013-07" db="EMBL/GenBank/DDBJ databases">
        <title>The Genome Sequence of Cryptococcus heveanensis BCC8398.</title>
        <authorList>
            <consortium name="The Broad Institute Genome Sequencing Platform"/>
            <person name="Cuomo C."/>
            <person name="Litvintseva A."/>
            <person name="Chen Y."/>
            <person name="Heitman J."/>
            <person name="Sun S."/>
            <person name="Springer D."/>
            <person name="Dromer F."/>
            <person name="Young S.K."/>
            <person name="Zeng Q."/>
            <person name="Gargeya S."/>
            <person name="Fitzgerald M."/>
            <person name="Abouelleil A."/>
            <person name="Alvarado L."/>
            <person name="Berlin A.M."/>
            <person name="Chapman S.B."/>
            <person name="Dewar J."/>
            <person name="Goldberg J."/>
            <person name="Griggs A."/>
            <person name="Gujja S."/>
            <person name="Hansen M."/>
            <person name="Howarth C."/>
            <person name="Imamovic A."/>
            <person name="Larimer J."/>
            <person name="McCowan C."/>
            <person name="Murphy C."/>
            <person name="Pearson M."/>
            <person name="Priest M."/>
            <person name="Roberts A."/>
            <person name="Saif S."/>
            <person name="Shea T."/>
            <person name="Sykes S."/>
            <person name="Wortman J."/>
            <person name="Nusbaum C."/>
            <person name="Birren B."/>
        </authorList>
    </citation>
    <scope>NUCLEOTIDE SEQUENCE [LARGE SCALE GENOMIC DNA]</scope>
    <source>
        <strain evidence="1 2">BCC8398</strain>
    </source>
</reference>
<evidence type="ECO:0000313" key="2">
    <source>
        <dbReference type="Proteomes" id="UP000092666"/>
    </source>
</evidence>
<reference evidence="2" key="2">
    <citation type="submission" date="2013-12" db="EMBL/GenBank/DDBJ databases">
        <title>Evolution of pathogenesis and genome organization in the Tremellales.</title>
        <authorList>
            <person name="Cuomo C."/>
            <person name="Litvintseva A."/>
            <person name="Heitman J."/>
            <person name="Chen Y."/>
            <person name="Sun S."/>
            <person name="Springer D."/>
            <person name="Dromer F."/>
            <person name="Young S."/>
            <person name="Zeng Q."/>
            <person name="Chapman S."/>
            <person name="Gujja S."/>
            <person name="Saif S."/>
            <person name="Birren B."/>
        </authorList>
    </citation>
    <scope>NUCLEOTIDE SEQUENCE [LARGE SCALE GENOMIC DNA]</scope>
    <source>
        <strain evidence="2">BCC8398</strain>
    </source>
</reference>
<organism evidence="1 2">
    <name type="scientific">Kwoniella heveanensis BCC8398</name>
    <dbReference type="NCBI Taxonomy" id="1296120"/>
    <lineage>
        <taxon>Eukaryota</taxon>
        <taxon>Fungi</taxon>
        <taxon>Dikarya</taxon>
        <taxon>Basidiomycota</taxon>
        <taxon>Agaricomycotina</taxon>
        <taxon>Tremellomycetes</taxon>
        <taxon>Tremellales</taxon>
        <taxon>Cryptococcaceae</taxon>
        <taxon>Kwoniella</taxon>
    </lineage>
</organism>
<keyword evidence="2" id="KW-1185">Reference proteome</keyword>
<accession>A0A1B9GT94</accession>
<gene>
    <name evidence="1" type="ORF">I316_04032</name>
</gene>
<dbReference type="EMBL" id="KI669501">
    <property type="protein sequence ID" value="OCF34085.1"/>
    <property type="molecule type" value="Genomic_DNA"/>
</dbReference>
<sequence length="423" mass="47325">MTKALLPQPTSSADAILPPDILLEVFDHLSTSGSIKALADMRLVSKALYLLVTPSLMAQREVSLRSFQDFTHGLVEAINPLSLSTQALAPIGQPDEQQFFSPTRSGSTYRQMYDLRHVRKLSADRISSEASSSKGESRATDIPVQKRRYDDRLSSSLLPRLDTLILPSATLRAYSLNSMALATSTSDLDVKLNAKMWSLPDHNEKLLSDLSGKITKLVVRYPTVIQDDIDADLGSSPLSTYLRSLVNKLPLLEDVRYENVHLQPIALRLPSFTSSKQISRRQRITAVFSRHARTPDMGGVIRHLRKQQIVSSLAVLVQTICKVVEERIFASSEPGSSRSDLDGDQSALGLNPDTRYEFVDAIQSIPQWDTTSLKEREKDQREMKNLIKQSLEKQLKPLTDNNPIARLAQEYVKSHIHLIETDI</sequence>
<evidence type="ECO:0008006" key="3">
    <source>
        <dbReference type="Google" id="ProtNLM"/>
    </source>
</evidence>
<name>A0A1B9GT94_9TREE</name>
<dbReference type="AlphaFoldDB" id="A0A1B9GT94"/>
<evidence type="ECO:0000313" key="1">
    <source>
        <dbReference type="EMBL" id="OCF34085.1"/>
    </source>
</evidence>